<dbReference type="eggNOG" id="COG3328">
    <property type="taxonomic scope" value="Bacteria"/>
</dbReference>
<dbReference type="STRING" id="479433.Caci_7079"/>
<evidence type="ECO:0000256" key="4">
    <source>
        <dbReference type="ARBA" id="ARBA00023125"/>
    </source>
</evidence>
<keyword evidence="6" id="KW-0814">Transposable element</keyword>
<dbReference type="HOGENOM" id="CLU_036805_8_0_11"/>
<dbReference type="GO" id="GO:0006313">
    <property type="term" value="P:DNA transposition"/>
    <property type="evidence" value="ECO:0007669"/>
    <property type="project" value="UniProtKB-UniRule"/>
</dbReference>
<comment type="similarity">
    <text evidence="2 6">Belongs to the transposase mutator family.</text>
</comment>
<dbReference type="Proteomes" id="UP000000851">
    <property type="component" value="Chromosome"/>
</dbReference>
<dbReference type="PANTHER" id="PTHR33217:SF7">
    <property type="entry name" value="TRANSPOSASE FOR INSERTION SEQUENCE ELEMENT IS1081"/>
    <property type="match status" value="1"/>
</dbReference>
<dbReference type="AlphaFoldDB" id="C7Q5E0"/>
<keyword evidence="3 6" id="KW-0815">Transposition</keyword>
<gene>
    <name evidence="7" type="ordered locus">Caci_7079</name>
</gene>
<keyword evidence="4 6" id="KW-0238">DNA-binding</keyword>
<organism evidence="7 8">
    <name type="scientific">Catenulispora acidiphila (strain DSM 44928 / JCM 14897 / NBRC 102108 / NRRL B-24433 / ID139908)</name>
    <dbReference type="NCBI Taxonomy" id="479433"/>
    <lineage>
        <taxon>Bacteria</taxon>
        <taxon>Bacillati</taxon>
        <taxon>Actinomycetota</taxon>
        <taxon>Actinomycetes</taxon>
        <taxon>Catenulisporales</taxon>
        <taxon>Catenulisporaceae</taxon>
        <taxon>Catenulispora</taxon>
    </lineage>
</organism>
<sequence>MILKEEDPMTALTSVPAGDDFERQLAAAEPDVLRAMVKSFAEALMSAEADAACGAPYGQVSADRTNSRNGYRTRAWDTRVGSIELAVPKLRTGSYFPEWLLERRRRAEQALMSVVATAYLLGVSTRRVERLAAELGVTQLSKSQVSAMAKHLDEQVAAFRNRPLDAGPYPVLWIDALTQKVRENGRVVNVHALVAVGVNGDGGREILGIDVASAEDGTGWLAFLRSLTARGLAGVQLVISDAHRGLVESIGAAIGGATWQRCRTHYARNLMNQVPKTAQPWVATLLRTIFEQPDAEAVHAQAGQVIAALEAKFPKAAAHLDEARADLLAFTAFPHEIWRQIWSNNPQERLNKEIRRRTDVVGIFPDRASVIRLVGAVLAEQNDEWAEGRRYMGLEILAKIQRTGQGPAPDTAPAAALIA</sequence>
<evidence type="ECO:0000256" key="3">
    <source>
        <dbReference type="ARBA" id="ARBA00022578"/>
    </source>
</evidence>
<dbReference type="KEGG" id="cai:Caci_7079"/>
<evidence type="ECO:0000256" key="1">
    <source>
        <dbReference type="ARBA" id="ARBA00002190"/>
    </source>
</evidence>
<reference evidence="7 8" key="1">
    <citation type="journal article" date="2009" name="Stand. Genomic Sci.">
        <title>Complete genome sequence of Catenulispora acidiphila type strain (ID 139908).</title>
        <authorList>
            <person name="Copeland A."/>
            <person name="Lapidus A."/>
            <person name="Glavina Del Rio T."/>
            <person name="Nolan M."/>
            <person name="Lucas S."/>
            <person name="Chen F."/>
            <person name="Tice H."/>
            <person name="Cheng J.F."/>
            <person name="Bruce D."/>
            <person name="Goodwin L."/>
            <person name="Pitluck S."/>
            <person name="Mikhailova N."/>
            <person name="Pati A."/>
            <person name="Ivanova N."/>
            <person name="Mavromatis K."/>
            <person name="Chen A."/>
            <person name="Palaniappan K."/>
            <person name="Chain P."/>
            <person name="Land M."/>
            <person name="Hauser L."/>
            <person name="Chang Y.J."/>
            <person name="Jeffries C.D."/>
            <person name="Chertkov O."/>
            <person name="Brettin T."/>
            <person name="Detter J.C."/>
            <person name="Han C."/>
            <person name="Ali Z."/>
            <person name="Tindall B.J."/>
            <person name="Goker M."/>
            <person name="Bristow J."/>
            <person name="Eisen J.A."/>
            <person name="Markowitz V."/>
            <person name="Hugenholtz P."/>
            <person name="Kyrpides N.C."/>
            <person name="Klenk H.P."/>
        </authorList>
    </citation>
    <scope>NUCLEOTIDE SEQUENCE [LARGE SCALE GENOMIC DNA]</scope>
    <source>
        <strain evidence="8">DSM 44928 / JCM 14897 / NBRC 102108 / NRRL B-24433 / ID139908</strain>
    </source>
</reference>
<evidence type="ECO:0000256" key="6">
    <source>
        <dbReference type="RuleBase" id="RU365089"/>
    </source>
</evidence>
<dbReference type="InParanoid" id="C7Q5E0"/>
<name>C7Q5E0_CATAD</name>
<dbReference type="EMBL" id="CP001700">
    <property type="protein sequence ID" value="ACU75909.1"/>
    <property type="molecule type" value="Genomic_DNA"/>
</dbReference>
<dbReference type="NCBIfam" id="NF033543">
    <property type="entry name" value="transpos_IS256"/>
    <property type="match status" value="1"/>
</dbReference>
<evidence type="ECO:0000256" key="5">
    <source>
        <dbReference type="ARBA" id="ARBA00023172"/>
    </source>
</evidence>
<dbReference type="PANTHER" id="PTHR33217">
    <property type="entry name" value="TRANSPOSASE FOR INSERTION SEQUENCE ELEMENT IS1081"/>
    <property type="match status" value="1"/>
</dbReference>
<dbReference type="GO" id="GO:0003677">
    <property type="term" value="F:DNA binding"/>
    <property type="evidence" value="ECO:0007669"/>
    <property type="project" value="UniProtKB-UniRule"/>
</dbReference>
<dbReference type="GO" id="GO:0004803">
    <property type="term" value="F:transposase activity"/>
    <property type="evidence" value="ECO:0007669"/>
    <property type="project" value="UniProtKB-UniRule"/>
</dbReference>
<protein>
    <recommendedName>
        <fullName evidence="6">Mutator family transposase</fullName>
    </recommendedName>
</protein>
<dbReference type="InterPro" id="IPR001207">
    <property type="entry name" value="Transposase_mutator"/>
</dbReference>
<evidence type="ECO:0000313" key="8">
    <source>
        <dbReference type="Proteomes" id="UP000000851"/>
    </source>
</evidence>
<proteinExistence type="inferred from homology"/>
<evidence type="ECO:0000313" key="7">
    <source>
        <dbReference type="EMBL" id="ACU75909.1"/>
    </source>
</evidence>
<dbReference type="Pfam" id="PF00872">
    <property type="entry name" value="Transposase_mut"/>
    <property type="match status" value="1"/>
</dbReference>
<keyword evidence="8" id="KW-1185">Reference proteome</keyword>
<comment type="function">
    <text evidence="1 6">Required for the transposition of the insertion element.</text>
</comment>
<evidence type="ECO:0000256" key="2">
    <source>
        <dbReference type="ARBA" id="ARBA00010961"/>
    </source>
</evidence>
<keyword evidence="5 6" id="KW-0233">DNA recombination</keyword>
<accession>C7Q5E0</accession>